<accession>A0ABQ8W2G7</accession>
<reference evidence="1 2" key="1">
    <citation type="journal article" date="2023" name="IMA Fungus">
        <title>Comparative genomic study of the Penicillium genus elucidates a diverse pangenome and 15 lateral gene transfer events.</title>
        <authorList>
            <person name="Petersen C."/>
            <person name="Sorensen T."/>
            <person name="Nielsen M.R."/>
            <person name="Sondergaard T.E."/>
            <person name="Sorensen J.L."/>
            <person name="Fitzpatrick D.A."/>
            <person name="Frisvad J.C."/>
            <person name="Nielsen K.L."/>
        </authorList>
    </citation>
    <scope>NUCLEOTIDE SEQUENCE [LARGE SCALE GENOMIC DNA]</scope>
    <source>
        <strain evidence="1 2">IBT 3361</strain>
    </source>
</reference>
<protein>
    <submittedName>
        <fullName evidence="1">Uncharacterized protein</fullName>
    </submittedName>
</protein>
<evidence type="ECO:0000313" key="2">
    <source>
        <dbReference type="Proteomes" id="UP001220256"/>
    </source>
</evidence>
<dbReference type="Proteomes" id="UP001220256">
    <property type="component" value="Unassembled WGS sequence"/>
</dbReference>
<dbReference type="EMBL" id="JAPVEB010000010">
    <property type="protein sequence ID" value="KAJ5254875.1"/>
    <property type="molecule type" value="Genomic_DNA"/>
</dbReference>
<comment type="caution">
    <text evidence="1">The sequence shown here is derived from an EMBL/GenBank/DDBJ whole genome shotgun (WGS) entry which is preliminary data.</text>
</comment>
<organism evidence="1 2">
    <name type="scientific">Penicillium chrysogenum</name>
    <name type="common">Penicillium notatum</name>
    <dbReference type="NCBI Taxonomy" id="5076"/>
    <lineage>
        <taxon>Eukaryota</taxon>
        <taxon>Fungi</taxon>
        <taxon>Dikarya</taxon>
        <taxon>Ascomycota</taxon>
        <taxon>Pezizomycotina</taxon>
        <taxon>Eurotiomycetes</taxon>
        <taxon>Eurotiomycetidae</taxon>
        <taxon>Eurotiales</taxon>
        <taxon>Aspergillaceae</taxon>
        <taxon>Penicillium</taxon>
        <taxon>Penicillium chrysogenum species complex</taxon>
    </lineage>
</organism>
<name>A0ABQ8W2G7_PENCH</name>
<evidence type="ECO:0000313" key="1">
    <source>
        <dbReference type="EMBL" id="KAJ5254875.1"/>
    </source>
</evidence>
<gene>
    <name evidence="1" type="ORF">N7505_010026</name>
</gene>
<sequence>MVPLLNPLQSRLPIAHTTGFCTQLRKGSWKGINQCHPPELGGANLGNMFGSASLASSMVQVESVLCLISDFSHILSLSLYLSLSIFISSHLSKKGQVPAFPGLLLHSFSHHTATSFPAQRPLGNDLLKLERCLFILWSPLTSNAELQPSPIYQPPRPPAALTL</sequence>
<keyword evidence="2" id="KW-1185">Reference proteome</keyword>
<proteinExistence type="predicted"/>